<evidence type="ECO:0000313" key="1">
    <source>
        <dbReference type="EMBL" id="KGR78129.1"/>
    </source>
</evidence>
<proteinExistence type="predicted"/>
<dbReference type="RefSeq" id="WP_036186845.1">
    <property type="nucleotide sequence ID" value="NZ_AVDA01000013.1"/>
</dbReference>
<protein>
    <recommendedName>
        <fullName evidence="3">DUF1871 domain-containing protein</fullName>
    </recommendedName>
</protein>
<reference evidence="1 2" key="1">
    <citation type="submission" date="2014-02" db="EMBL/GenBank/DDBJ databases">
        <title>Draft genome sequence of Lysinibacillus manganicus DSM 26584T.</title>
        <authorList>
            <person name="Zhang F."/>
            <person name="Wang G."/>
            <person name="Zhang L."/>
        </authorList>
    </citation>
    <scope>NUCLEOTIDE SEQUENCE [LARGE SCALE GENOMIC DNA]</scope>
    <source>
        <strain evidence="1 2">DSM 26584</strain>
    </source>
</reference>
<dbReference type="STRING" id="1384049.CD29_11925"/>
<sequence>MDNILMNQKALVTIQEWDPFHIGADNYDTESADVVAALQSIDDPSKLAKLIQTIYEHSFELWIPFEECVSISYKLIAIKFEAKCIV</sequence>
<dbReference type="Pfam" id="PF08958">
    <property type="entry name" value="DUF1871"/>
    <property type="match status" value="1"/>
</dbReference>
<dbReference type="EMBL" id="JPVN01000013">
    <property type="protein sequence ID" value="KGR78129.1"/>
    <property type="molecule type" value="Genomic_DNA"/>
</dbReference>
<dbReference type="OrthoDB" id="2353632at2"/>
<keyword evidence="2" id="KW-1185">Reference proteome</keyword>
<dbReference type="Gene3D" id="1.10.340.20">
    <property type="entry name" value="Apc36109-like domain"/>
    <property type="match status" value="1"/>
</dbReference>
<gene>
    <name evidence="1" type="ORF">CD29_11925</name>
</gene>
<dbReference type="InterPro" id="IPR023162">
    <property type="entry name" value="Apc36109-like_dom_sf"/>
</dbReference>
<dbReference type="Proteomes" id="UP000030416">
    <property type="component" value="Unassembled WGS sequence"/>
</dbReference>
<dbReference type="SUPFAM" id="SSF116922">
    <property type="entry name" value="YugE-like"/>
    <property type="match status" value="1"/>
</dbReference>
<evidence type="ECO:0000313" key="2">
    <source>
        <dbReference type="Proteomes" id="UP000030416"/>
    </source>
</evidence>
<comment type="caution">
    <text evidence="1">The sequence shown here is derived from an EMBL/GenBank/DDBJ whole genome shotgun (WGS) entry which is preliminary data.</text>
</comment>
<dbReference type="InterPro" id="IPR015053">
    <property type="entry name" value="DUF1871"/>
</dbReference>
<dbReference type="AlphaFoldDB" id="A0A0A3I078"/>
<name>A0A0A3I078_9BACL</name>
<dbReference type="eggNOG" id="ENOG5032RW2">
    <property type="taxonomic scope" value="Bacteria"/>
</dbReference>
<organism evidence="1 2">
    <name type="scientific">Ureibacillus manganicus DSM 26584</name>
    <dbReference type="NCBI Taxonomy" id="1384049"/>
    <lineage>
        <taxon>Bacteria</taxon>
        <taxon>Bacillati</taxon>
        <taxon>Bacillota</taxon>
        <taxon>Bacilli</taxon>
        <taxon>Bacillales</taxon>
        <taxon>Caryophanaceae</taxon>
        <taxon>Ureibacillus</taxon>
    </lineage>
</organism>
<evidence type="ECO:0008006" key="3">
    <source>
        <dbReference type="Google" id="ProtNLM"/>
    </source>
</evidence>
<accession>A0A0A3I078</accession>